<comment type="caution">
    <text evidence="1">The sequence shown here is derived from an EMBL/GenBank/DDBJ whole genome shotgun (WGS) entry which is preliminary data.</text>
</comment>
<protein>
    <submittedName>
        <fullName evidence="1">Uncharacterized protein</fullName>
    </submittedName>
</protein>
<gene>
    <name evidence="1" type="ORF">I4F81_007870</name>
</gene>
<reference evidence="1" key="1">
    <citation type="submission" date="2019-11" db="EMBL/GenBank/DDBJ databases">
        <title>Nori genome reveals adaptations in red seaweeds to the harsh intertidal environment.</title>
        <authorList>
            <person name="Wang D."/>
            <person name="Mao Y."/>
        </authorList>
    </citation>
    <scope>NUCLEOTIDE SEQUENCE</scope>
    <source>
        <tissue evidence="1">Gametophyte</tissue>
    </source>
</reference>
<keyword evidence="2" id="KW-1185">Reference proteome</keyword>
<dbReference type="Proteomes" id="UP000798662">
    <property type="component" value="Chromosome 2"/>
</dbReference>
<organism evidence="1 2">
    <name type="scientific">Pyropia yezoensis</name>
    <name type="common">Susabi-nori</name>
    <name type="synonym">Porphyra yezoensis</name>
    <dbReference type="NCBI Taxonomy" id="2788"/>
    <lineage>
        <taxon>Eukaryota</taxon>
        <taxon>Rhodophyta</taxon>
        <taxon>Bangiophyceae</taxon>
        <taxon>Bangiales</taxon>
        <taxon>Bangiaceae</taxon>
        <taxon>Pyropia</taxon>
    </lineage>
</organism>
<evidence type="ECO:0000313" key="2">
    <source>
        <dbReference type="Proteomes" id="UP000798662"/>
    </source>
</evidence>
<proteinExistence type="predicted"/>
<dbReference type="EMBL" id="CM020619">
    <property type="protein sequence ID" value="KAK1865337.1"/>
    <property type="molecule type" value="Genomic_DNA"/>
</dbReference>
<sequence length="601" mass="60731">MSPRRAAALAASSPSGERWRMGSRLRRGDTPNRAVATGARPSDSLVGDNEGGGTRSIRAPPQVLPSPVGREAPSKPHLSCPLSADTIRIVKATAPVLEVHGGAIAATFYRILFDAHPSTAVYFDTTTTGDGTVQSDAQIRRLAGAVLAFAASVEHLDALAPALARISAKHVSRGVAAGLYAPVNRRVRETVSTGMALSLWLQPVAAPALMEAAVDGDVAAQAAPAALLPSVDWAAGQYVGVYLPGTDGGMAGSIRRTVAITSAPRSPKGIRITFVVGAVGDRDNGTAHIMGAREGTTIHLSAPRGEFTVTNPAVVRRAASGVPAVFVVSEQGSVELVALAVEVMKAGREVYFVRVGNVKSNGEAAWISPAAASAAAEAAEAAADAVAGGGTAAAAAAIVSALSAPSPRRRATAGRSWKGAFGKSTLGDSPGGYTVSTGGPLALSPRWRRAVGKPRASGAGSRLSLSSSQPDGLANNGGNSAIGGGGDAGAAPFGQDGNLTGRWTVVERVGAPEGAPVVSPADCLFGLELLTAELSTSAQARLHQLLVAAPEEVTAAVGATVTASADWFLGSVPLSLLDEVRAHLVDVAGVDVERVLFSDGV</sequence>
<evidence type="ECO:0000313" key="1">
    <source>
        <dbReference type="EMBL" id="KAK1865337.1"/>
    </source>
</evidence>
<accession>A0ACC3C586</accession>
<name>A0ACC3C586_PYRYE</name>